<comment type="caution">
    <text evidence="7">The sequence shown here is derived from an EMBL/GenBank/DDBJ whole genome shotgun (WGS) entry which is preliminary data.</text>
</comment>
<evidence type="ECO:0000256" key="3">
    <source>
        <dbReference type="ARBA" id="ARBA00022989"/>
    </source>
</evidence>
<dbReference type="AlphaFoldDB" id="A0A9X9WFI4"/>
<comment type="subcellular location">
    <subcellularLocation>
        <location evidence="1 5">Cell membrane</location>
        <topology evidence="1 5">Multi-pass membrane protein</topology>
    </subcellularLocation>
</comment>
<feature type="transmembrane region" description="Helical" evidence="5">
    <location>
        <begin position="409"/>
        <end position="430"/>
    </location>
</feature>
<feature type="domain" description="ABC transmembrane type-1" evidence="6">
    <location>
        <begin position="521"/>
        <end position="711"/>
    </location>
</feature>
<feature type="transmembrane region" description="Helical" evidence="5">
    <location>
        <begin position="158"/>
        <end position="179"/>
    </location>
</feature>
<evidence type="ECO:0000313" key="9">
    <source>
        <dbReference type="Proteomes" id="UP000746741"/>
    </source>
</evidence>
<dbReference type="PROSITE" id="PS50928">
    <property type="entry name" value="ABC_TM1"/>
    <property type="match status" value="2"/>
</dbReference>
<evidence type="ECO:0000313" key="8">
    <source>
        <dbReference type="EMBL" id="NKE17031.1"/>
    </source>
</evidence>
<gene>
    <name evidence="8" type="ORF">GWK15_08770</name>
    <name evidence="7" type="ORF">GXW75_07540</name>
</gene>
<feature type="transmembrane region" description="Helical" evidence="5">
    <location>
        <begin position="86"/>
        <end position="106"/>
    </location>
</feature>
<feature type="transmembrane region" description="Helical" evidence="5">
    <location>
        <begin position="302"/>
        <end position="329"/>
    </location>
</feature>
<feature type="transmembrane region" description="Helical" evidence="5">
    <location>
        <begin position="690"/>
        <end position="715"/>
    </location>
</feature>
<protein>
    <submittedName>
        <fullName evidence="7">Iron ABC transporter permease</fullName>
    </submittedName>
</protein>
<dbReference type="InterPro" id="IPR035906">
    <property type="entry name" value="MetI-like_sf"/>
</dbReference>
<keyword evidence="2 5" id="KW-0812">Transmembrane</keyword>
<organism evidence="7 10">
    <name type="scientific">Neoroseomonas oryzicola</name>
    <dbReference type="NCBI Taxonomy" id="535904"/>
    <lineage>
        <taxon>Bacteria</taxon>
        <taxon>Pseudomonadati</taxon>
        <taxon>Pseudomonadota</taxon>
        <taxon>Alphaproteobacteria</taxon>
        <taxon>Acetobacterales</taxon>
        <taxon>Acetobacteraceae</taxon>
        <taxon>Neoroseomonas</taxon>
    </lineage>
</organism>
<sequence length="736" mass="78228">MKSASSLLIWSAAALGILVLPWHMQQDGLTLTGLVGVGQEDAEAASALWQAVAHRRFWFWPVIAALAVALPGALPSGNARARSAFLVWGGLLGLAAIVAQGLAIGVQGWSYPWLTEMFGELDDRQFGMGLGGTVAFFAFVLLLTDGLALRGYFRGDRFVSGAVGVLVASILLFTAWPVLTVLSQMFTPRGDLGVAAAFADRLVDRKIWGLACVTGNVNCGVFWNTLLLATSTATAATMLGLCFALIVTRTGFPMRRGLRLLTVLPIITPPFVIGLGLILIFGRSGVVNQIAEAVFGLQLGRWIYGFAGVFLAQVFSFTPTAFLVLIGVVEGISPTMEEASQTLRASRMRTFSAVTLPLMLPGLANAWLVVFVESLADFGNPIVLGGSFGVLSTEIFFAVVGAQQDFGRAAVLAAVMLVVALVAFIIQRAVVGTRSYVSLTGKGDVGLPTPLPRRIRILAFSIAIPWAVLTIVVYAMAMAGAFVRVWGRDWTPTLSHFQRAFALEWGPTGGLIFSGGAWHSLFTTIQLAAIAAPVTAGIGLLAAWVLTRQRFAGRTALEFALMLTFAVPGTVIGVAYILTFNIPPLEITGTAMILVICFVFRNLPVGVRSGVAAMSQLDKSLDEAAVTLRASTFRAIRTVVLPLLKPAIVTALVYSFVRAMTTVSAVIFLVSAQYEMATVFIINRVINGDYGLAIAYCAVLIVLMMSVIGLINLLVGSRRLGRRQAAPPALPAGGRA</sequence>
<dbReference type="Proteomes" id="UP000746741">
    <property type="component" value="Unassembled WGS sequence"/>
</dbReference>
<dbReference type="EMBL" id="JAAEDK010000013">
    <property type="protein sequence ID" value="MBR0659094.1"/>
    <property type="molecule type" value="Genomic_DNA"/>
</dbReference>
<comment type="similarity">
    <text evidence="5">Belongs to the binding-protein-dependent transport system permease family.</text>
</comment>
<dbReference type="Pfam" id="PF00528">
    <property type="entry name" value="BPD_transp_1"/>
    <property type="match status" value="2"/>
</dbReference>
<keyword evidence="9" id="KW-1185">Reference proteome</keyword>
<evidence type="ECO:0000259" key="6">
    <source>
        <dbReference type="PROSITE" id="PS50928"/>
    </source>
</evidence>
<evidence type="ECO:0000256" key="4">
    <source>
        <dbReference type="ARBA" id="ARBA00023136"/>
    </source>
</evidence>
<feature type="transmembrane region" description="Helical" evidence="5">
    <location>
        <begin position="126"/>
        <end position="146"/>
    </location>
</feature>
<dbReference type="Gene3D" id="1.10.3720.10">
    <property type="entry name" value="MetI-like"/>
    <property type="match status" value="2"/>
</dbReference>
<name>A0A9X9WFI4_9PROT</name>
<feature type="transmembrane region" description="Helical" evidence="5">
    <location>
        <begin position="226"/>
        <end position="248"/>
    </location>
</feature>
<reference evidence="8 9" key="2">
    <citation type="submission" date="2020-02" db="EMBL/GenBank/DDBJ databases">
        <authorList>
            <person name="Sun Q."/>
            <person name="Inoue M."/>
        </authorList>
    </citation>
    <scope>NUCLEOTIDE SEQUENCE [LARGE SCALE GENOMIC DNA]</scope>
    <source>
        <strain evidence="8 9">KCTC 22478</strain>
    </source>
</reference>
<evidence type="ECO:0000256" key="2">
    <source>
        <dbReference type="ARBA" id="ARBA00022692"/>
    </source>
</evidence>
<keyword evidence="5" id="KW-0813">Transport</keyword>
<accession>A0A9X9WFI4</accession>
<feature type="transmembrane region" description="Helical" evidence="5">
    <location>
        <begin position="350"/>
        <end position="370"/>
    </location>
</feature>
<feature type="transmembrane region" description="Helical" evidence="5">
    <location>
        <begin position="382"/>
        <end position="402"/>
    </location>
</feature>
<feature type="transmembrane region" description="Helical" evidence="5">
    <location>
        <begin position="585"/>
        <end position="604"/>
    </location>
</feature>
<feature type="transmembrane region" description="Helical" evidence="5">
    <location>
        <begin position="7"/>
        <end position="24"/>
    </location>
</feature>
<dbReference type="CDD" id="cd06261">
    <property type="entry name" value="TM_PBP2"/>
    <property type="match status" value="2"/>
</dbReference>
<proteinExistence type="inferred from homology"/>
<evidence type="ECO:0000256" key="1">
    <source>
        <dbReference type="ARBA" id="ARBA00004651"/>
    </source>
</evidence>
<dbReference type="GO" id="GO:0055085">
    <property type="term" value="P:transmembrane transport"/>
    <property type="evidence" value="ECO:0007669"/>
    <property type="project" value="InterPro"/>
</dbReference>
<keyword evidence="3 5" id="KW-1133">Transmembrane helix</keyword>
<dbReference type="PANTHER" id="PTHR43496">
    <property type="entry name" value="PROTEIN LPLB"/>
    <property type="match status" value="1"/>
</dbReference>
<keyword evidence="4 5" id="KW-0472">Membrane</keyword>
<reference evidence="7" key="3">
    <citation type="journal article" date="2021" name="Syst. Appl. Microbiol.">
        <title>Roseomonas hellenica sp. nov., isolated from roots of wild-growing Alkanna tinctoria.</title>
        <authorList>
            <person name="Rat A."/>
            <person name="Naranjo H.D."/>
            <person name="Lebbe L."/>
            <person name="Cnockaert M."/>
            <person name="Krigas N."/>
            <person name="Grigoriadou K."/>
            <person name="Maloupa E."/>
            <person name="Willems A."/>
        </authorList>
    </citation>
    <scope>NUCLEOTIDE SEQUENCE</scope>
    <source>
        <strain evidence="7">LMG 31161</strain>
    </source>
</reference>
<reference evidence="7" key="1">
    <citation type="submission" date="2020-01" db="EMBL/GenBank/DDBJ databases">
        <authorList>
            <person name="Rat A."/>
        </authorList>
    </citation>
    <scope>NUCLEOTIDE SEQUENCE</scope>
    <source>
        <strain evidence="7">LMG 31161</strain>
    </source>
</reference>
<dbReference type="SUPFAM" id="SSF161098">
    <property type="entry name" value="MetI-like"/>
    <property type="match status" value="2"/>
</dbReference>
<dbReference type="RefSeq" id="WP_168040911.1">
    <property type="nucleotide sequence ID" value="NZ_JAAEDK010000013.1"/>
</dbReference>
<feature type="transmembrane region" description="Helical" evidence="5">
    <location>
        <begin position="457"/>
        <end position="479"/>
    </location>
</feature>
<feature type="transmembrane region" description="Helical" evidence="5">
    <location>
        <begin position="260"/>
        <end position="282"/>
    </location>
</feature>
<dbReference type="EMBL" id="JAAVUP010000002">
    <property type="protein sequence ID" value="NKE17031.1"/>
    <property type="molecule type" value="Genomic_DNA"/>
</dbReference>
<feature type="domain" description="ABC transmembrane type-1" evidence="6">
    <location>
        <begin position="222"/>
        <end position="427"/>
    </location>
</feature>
<feature type="transmembrane region" description="Helical" evidence="5">
    <location>
        <begin position="500"/>
        <end position="519"/>
    </location>
</feature>
<evidence type="ECO:0000256" key="5">
    <source>
        <dbReference type="RuleBase" id="RU363032"/>
    </source>
</evidence>
<dbReference type="InterPro" id="IPR000515">
    <property type="entry name" value="MetI-like"/>
</dbReference>
<feature type="transmembrane region" description="Helical" evidence="5">
    <location>
        <begin position="525"/>
        <end position="547"/>
    </location>
</feature>
<dbReference type="PANTHER" id="PTHR43496:SF1">
    <property type="entry name" value="POLYGALACTURONAN_RHAMNOGALACTURONAN TRANSPORT SYSTEM PERMEASE PROTEIN YTEP"/>
    <property type="match status" value="1"/>
</dbReference>
<dbReference type="Proteomes" id="UP001138708">
    <property type="component" value="Unassembled WGS sequence"/>
</dbReference>
<evidence type="ECO:0000313" key="10">
    <source>
        <dbReference type="Proteomes" id="UP001138708"/>
    </source>
</evidence>
<evidence type="ECO:0000313" key="7">
    <source>
        <dbReference type="EMBL" id="MBR0659094.1"/>
    </source>
</evidence>
<feature type="transmembrane region" description="Helical" evidence="5">
    <location>
        <begin position="559"/>
        <end position="579"/>
    </location>
</feature>
<feature type="transmembrane region" description="Helical" evidence="5">
    <location>
        <begin position="57"/>
        <end position="74"/>
    </location>
</feature>
<dbReference type="GO" id="GO:0005886">
    <property type="term" value="C:plasma membrane"/>
    <property type="evidence" value="ECO:0007669"/>
    <property type="project" value="UniProtKB-SubCell"/>
</dbReference>